<dbReference type="AlphaFoldDB" id="A0A9Q9EJY9"/>
<accession>A0A9Q9EJY9</accession>
<keyword evidence="5" id="KW-0539">Nucleus</keyword>
<dbReference type="GO" id="GO:0003677">
    <property type="term" value="F:DNA binding"/>
    <property type="evidence" value="ECO:0007669"/>
    <property type="project" value="InterPro"/>
</dbReference>
<gene>
    <name evidence="7" type="ORF">Slin15195_G060130</name>
</gene>
<proteinExistence type="predicted"/>
<dbReference type="Proteomes" id="UP001056384">
    <property type="component" value="Chromosome 4"/>
</dbReference>
<dbReference type="GO" id="GO:0008270">
    <property type="term" value="F:zinc ion binding"/>
    <property type="evidence" value="ECO:0007669"/>
    <property type="project" value="InterPro"/>
</dbReference>
<evidence type="ECO:0000256" key="1">
    <source>
        <dbReference type="ARBA" id="ARBA00022723"/>
    </source>
</evidence>
<keyword evidence="4" id="KW-0804">Transcription</keyword>
<feature type="domain" description="Xylanolytic transcriptional activator regulatory" evidence="6">
    <location>
        <begin position="213"/>
        <end position="422"/>
    </location>
</feature>
<keyword evidence="3" id="KW-0805">Transcription regulation</keyword>
<dbReference type="PANTHER" id="PTHR47660">
    <property type="entry name" value="TRANSCRIPTION FACTOR WITH C2H2 AND ZN(2)-CYS(6) DNA BINDING DOMAIN (EUROFUNG)-RELATED-RELATED"/>
    <property type="match status" value="1"/>
</dbReference>
<dbReference type="PANTHER" id="PTHR47660:SF8">
    <property type="entry name" value="TRANSCRIPTION FACTOR WITH C2H2 AND ZN(2)-CYS(6) DNA BINDING DOMAIN (EUROFUNG)"/>
    <property type="match status" value="1"/>
</dbReference>
<dbReference type="InterPro" id="IPR007219">
    <property type="entry name" value="XnlR_reg_dom"/>
</dbReference>
<evidence type="ECO:0000313" key="7">
    <source>
        <dbReference type="EMBL" id="USW52694.1"/>
    </source>
</evidence>
<reference evidence="7" key="1">
    <citation type="submission" date="2022-06" db="EMBL/GenBank/DDBJ databases">
        <title>Complete genome sequences of two strains of the flax pathogen Septoria linicola.</title>
        <authorList>
            <person name="Lapalu N."/>
            <person name="Simon A."/>
            <person name="Demenou B."/>
            <person name="Paumier D."/>
            <person name="Guillot M.-P."/>
            <person name="Gout L."/>
            <person name="Valade R."/>
        </authorList>
    </citation>
    <scope>NUCLEOTIDE SEQUENCE</scope>
    <source>
        <strain evidence="7">SE15195</strain>
    </source>
</reference>
<dbReference type="GO" id="GO:0006351">
    <property type="term" value="P:DNA-templated transcription"/>
    <property type="evidence" value="ECO:0007669"/>
    <property type="project" value="InterPro"/>
</dbReference>
<evidence type="ECO:0000256" key="5">
    <source>
        <dbReference type="ARBA" id="ARBA00023242"/>
    </source>
</evidence>
<dbReference type="Pfam" id="PF04082">
    <property type="entry name" value="Fungal_trans"/>
    <property type="match status" value="1"/>
</dbReference>
<name>A0A9Q9EJY9_9PEZI</name>
<evidence type="ECO:0000259" key="6">
    <source>
        <dbReference type="Pfam" id="PF04082"/>
    </source>
</evidence>
<protein>
    <recommendedName>
        <fullName evidence="6">Xylanolytic transcriptional activator regulatory domain-containing protein</fullName>
    </recommendedName>
</protein>
<evidence type="ECO:0000256" key="2">
    <source>
        <dbReference type="ARBA" id="ARBA00022833"/>
    </source>
</evidence>
<dbReference type="EMBL" id="CP099421">
    <property type="protein sequence ID" value="USW52694.1"/>
    <property type="molecule type" value="Genomic_DNA"/>
</dbReference>
<keyword evidence="2" id="KW-0862">Zinc</keyword>
<evidence type="ECO:0000313" key="8">
    <source>
        <dbReference type="Proteomes" id="UP001056384"/>
    </source>
</evidence>
<keyword evidence="8" id="KW-1185">Reference proteome</keyword>
<keyword evidence="1" id="KW-0479">Metal-binding</keyword>
<organism evidence="7 8">
    <name type="scientific">Septoria linicola</name>
    <dbReference type="NCBI Taxonomy" id="215465"/>
    <lineage>
        <taxon>Eukaryota</taxon>
        <taxon>Fungi</taxon>
        <taxon>Dikarya</taxon>
        <taxon>Ascomycota</taxon>
        <taxon>Pezizomycotina</taxon>
        <taxon>Dothideomycetes</taxon>
        <taxon>Dothideomycetidae</taxon>
        <taxon>Mycosphaerellales</taxon>
        <taxon>Mycosphaerellaceae</taxon>
        <taxon>Septoria</taxon>
    </lineage>
</organism>
<evidence type="ECO:0000256" key="4">
    <source>
        <dbReference type="ARBA" id="ARBA00023163"/>
    </source>
</evidence>
<sequence>MALSQLQGEHQWDLVNMELSMKAATFFDQIMVPDFAASTSLNLPLDIFSHMPEQDWLSEDIDIFGLDFTPTIDEAFETSNMSLPLVGKAEAGVHRHDSAHQDRDESARQRHAIFQRSPWLWKPEAKSHAFSEHRDLPLDESEIDLSASPHQPFLPALSMHTELSTQSRDRIFQMVLRAAKSHVSIPRFPSAKCLNLLLRVGLAKRMETDAWIHPYTIDAETARPELLTTLIAAGCVCFGIPSVSKTGLILFEIVRVALNRLIEDDNSVIRDLQYLQACMIWIDITAFCGYKRKMKIAEHSLQPLVTALRRAGRFDRVAYTSNSAGDRSDTDTLENKWAIWAEQESYKRLIHHLFEHDMLTTITKVRNPLVSYAEMTLPLPACRELWLAPTAEAWNVALLENSTSDKKYSELSLRDLLADHELLGCLPVTIDKSVARAAHLHGLAAETWGHFQQSSVVNSPFASTADASAKLWLQTRHQKLYQMLQAIRAAGRDSSAVTALLHEFLMLSMHVNPDDVTRFAGKCGEAEAHRAYQELQAWSQTKRARTAIFHAGQVLRLGREVPPYQLRGADAFIIYHALMVLWAYGMMQRDFARRTRSNTPVGNTLPREDDIPIFLDEKKDGALDAFLLLGTGRPCLRIRQAGIRQLQCCDLQHPQVVMQVGVRVLEDNYPNELRKNLPQLIKSLCELMGELGVLT</sequence>
<evidence type="ECO:0000256" key="3">
    <source>
        <dbReference type="ARBA" id="ARBA00023015"/>
    </source>
</evidence>